<feature type="domain" description="EF-hand" evidence="2">
    <location>
        <begin position="25"/>
        <end position="60"/>
    </location>
</feature>
<dbReference type="InterPro" id="IPR011992">
    <property type="entry name" value="EF-hand-dom_pair"/>
</dbReference>
<keyword evidence="1" id="KW-0732">Signal</keyword>
<name>A0A940YM82_9BURK</name>
<evidence type="ECO:0000313" key="4">
    <source>
        <dbReference type="Proteomes" id="UP000678374"/>
    </source>
</evidence>
<dbReference type="InterPro" id="IPR002048">
    <property type="entry name" value="EF_hand_dom"/>
</dbReference>
<protein>
    <recommendedName>
        <fullName evidence="2">EF-hand domain-containing protein</fullName>
    </recommendedName>
</protein>
<gene>
    <name evidence="3" type="ORF">KAK06_08110</name>
</gene>
<reference evidence="3" key="1">
    <citation type="submission" date="2021-04" db="EMBL/GenBank/DDBJ databases">
        <title>The genome sequence of Ideonella sp. 4Y11.</title>
        <authorList>
            <person name="Liu Y."/>
        </authorList>
    </citation>
    <scope>NUCLEOTIDE SEQUENCE</scope>
    <source>
        <strain evidence="3">4Y11</strain>
    </source>
</reference>
<comment type="caution">
    <text evidence="3">The sequence shown here is derived from an EMBL/GenBank/DDBJ whole genome shotgun (WGS) entry which is preliminary data.</text>
</comment>
<evidence type="ECO:0000313" key="3">
    <source>
        <dbReference type="EMBL" id="MBQ0958921.1"/>
    </source>
</evidence>
<dbReference type="AlphaFoldDB" id="A0A940YM82"/>
<dbReference type="Pfam" id="PF13202">
    <property type="entry name" value="EF-hand_5"/>
    <property type="match status" value="1"/>
</dbReference>
<feature type="signal peptide" evidence="1">
    <location>
        <begin position="1"/>
        <end position="20"/>
    </location>
</feature>
<dbReference type="Gene3D" id="1.10.238.10">
    <property type="entry name" value="EF-hand"/>
    <property type="match status" value="2"/>
</dbReference>
<dbReference type="SMART" id="SM00054">
    <property type="entry name" value="EFh"/>
    <property type="match status" value="2"/>
</dbReference>
<feature type="domain" description="EF-hand" evidence="2">
    <location>
        <begin position="75"/>
        <end position="110"/>
    </location>
</feature>
<dbReference type="SUPFAM" id="SSF47473">
    <property type="entry name" value="EF-hand"/>
    <property type="match status" value="1"/>
</dbReference>
<evidence type="ECO:0000256" key="1">
    <source>
        <dbReference type="SAM" id="SignalP"/>
    </source>
</evidence>
<proteinExistence type="predicted"/>
<feature type="chain" id="PRO_5037900758" description="EF-hand domain-containing protein" evidence="1">
    <location>
        <begin position="21"/>
        <end position="137"/>
    </location>
</feature>
<organism evidence="3 4">
    <name type="scientific">Ideonella aquatica</name>
    <dbReference type="NCBI Taxonomy" id="2824119"/>
    <lineage>
        <taxon>Bacteria</taxon>
        <taxon>Pseudomonadati</taxon>
        <taxon>Pseudomonadota</taxon>
        <taxon>Betaproteobacteria</taxon>
        <taxon>Burkholderiales</taxon>
        <taxon>Sphaerotilaceae</taxon>
        <taxon>Ideonella</taxon>
    </lineage>
</organism>
<keyword evidence="4" id="KW-1185">Reference proteome</keyword>
<dbReference type="RefSeq" id="WP_210801432.1">
    <property type="nucleotide sequence ID" value="NZ_JAGQDE010000005.1"/>
</dbReference>
<evidence type="ECO:0000259" key="2">
    <source>
        <dbReference type="PROSITE" id="PS50222"/>
    </source>
</evidence>
<dbReference type="GO" id="GO:0005509">
    <property type="term" value="F:calcium ion binding"/>
    <property type="evidence" value="ECO:0007669"/>
    <property type="project" value="InterPro"/>
</dbReference>
<dbReference type="InterPro" id="IPR018247">
    <property type="entry name" value="EF_Hand_1_Ca_BS"/>
</dbReference>
<dbReference type="PROSITE" id="PS00018">
    <property type="entry name" value="EF_HAND_1"/>
    <property type="match status" value="2"/>
</dbReference>
<sequence length="137" mass="14767">MTRKLILSSLCLAATLAAFPAVTQAKGADLAAWLKAQDPDNDGTLDMAEIKKAAEAKFDRLEKDKDGTLDRKEVHGLGISKADFAKADPDKDGTLDKAEYLTIVEARFKAANPDNDGTVDLKELQSPAGRALLKLIR</sequence>
<dbReference type="Proteomes" id="UP000678374">
    <property type="component" value="Unassembled WGS sequence"/>
</dbReference>
<dbReference type="PROSITE" id="PS50222">
    <property type="entry name" value="EF_HAND_2"/>
    <property type="match status" value="2"/>
</dbReference>
<accession>A0A940YM82</accession>
<dbReference type="EMBL" id="JAGQDE010000005">
    <property type="protein sequence ID" value="MBQ0958921.1"/>
    <property type="molecule type" value="Genomic_DNA"/>
</dbReference>